<name>A0A3R6VDC6_9STRA</name>
<accession>A0A3R6VDC6</accession>
<evidence type="ECO:0008006" key="5">
    <source>
        <dbReference type="Google" id="ProtNLM"/>
    </source>
</evidence>
<feature type="non-terminal residue" evidence="3">
    <location>
        <position position="1"/>
    </location>
</feature>
<dbReference type="AlphaFoldDB" id="A0A3R6VDC6"/>
<dbReference type="GO" id="GO:0006508">
    <property type="term" value="P:proteolysis"/>
    <property type="evidence" value="ECO:0007669"/>
    <property type="project" value="InterPro"/>
</dbReference>
<keyword evidence="2" id="KW-1133">Transmembrane helix</keyword>
<organism evidence="3 4">
    <name type="scientific">Aphanomyces invadans</name>
    <dbReference type="NCBI Taxonomy" id="157072"/>
    <lineage>
        <taxon>Eukaryota</taxon>
        <taxon>Sar</taxon>
        <taxon>Stramenopiles</taxon>
        <taxon>Oomycota</taxon>
        <taxon>Saprolegniomycetes</taxon>
        <taxon>Saprolegniales</taxon>
        <taxon>Verrucalvaceae</taxon>
        <taxon>Aphanomyces</taxon>
    </lineage>
</organism>
<evidence type="ECO:0000256" key="1">
    <source>
        <dbReference type="ARBA" id="ARBA00005705"/>
    </source>
</evidence>
<evidence type="ECO:0000313" key="3">
    <source>
        <dbReference type="EMBL" id="RHY15332.1"/>
    </source>
</evidence>
<keyword evidence="4" id="KW-1185">Reference proteome</keyword>
<keyword evidence="2" id="KW-0812">Transmembrane</keyword>
<dbReference type="EMBL" id="QUSY01003999">
    <property type="protein sequence ID" value="RHY15332.1"/>
    <property type="molecule type" value="Genomic_DNA"/>
</dbReference>
<comment type="caution">
    <text evidence="3">The sequence shown here is derived from an EMBL/GenBank/DDBJ whole genome shotgun (WGS) entry which is preliminary data.</text>
</comment>
<feature type="transmembrane region" description="Helical" evidence="2">
    <location>
        <begin position="361"/>
        <end position="385"/>
    </location>
</feature>
<dbReference type="InterPro" id="IPR005322">
    <property type="entry name" value="Peptidase_C69"/>
</dbReference>
<gene>
    <name evidence="3" type="ORF">DYB32_010771</name>
</gene>
<dbReference type="PANTHER" id="PTHR12994">
    <property type="entry name" value="SECERNIN"/>
    <property type="match status" value="1"/>
</dbReference>
<comment type="similarity">
    <text evidence="1">Belongs to the peptidase C69 family. Secernin subfamily.</text>
</comment>
<dbReference type="Pfam" id="PF03577">
    <property type="entry name" value="Peptidase_C69"/>
    <property type="match status" value="2"/>
</dbReference>
<proteinExistence type="inferred from homology"/>
<dbReference type="VEuPathDB" id="FungiDB:H310_10282"/>
<evidence type="ECO:0000313" key="4">
    <source>
        <dbReference type="Proteomes" id="UP000285060"/>
    </source>
</evidence>
<keyword evidence="2" id="KW-0472">Membrane</keyword>
<dbReference type="Proteomes" id="UP000285060">
    <property type="component" value="Unassembled WGS sequence"/>
</dbReference>
<dbReference type="GO" id="GO:0070004">
    <property type="term" value="F:cysteine-type exopeptidase activity"/>
    <property type="evidence" value="ECO:0007669"/>
    <property type="project" value="InterPro"/>
</dbReference>
<evidence type="ECO:0000256" key="2">
    <source>
        <dbReference type="SAM" id="Phobius"/>
    </source>
</evidence>
<reference evidence="3 4" key="1">
    <citation type="submission" date="2018-08" db="EMBL/GenBank/DDBJ databases">
        <title>Aphanomyces genome sequencing and annotation.</title>
        <authorList>
            <person name="Minardi D."/>
            <person name="Oidtmann B."/>
            <person name="Van Der Giezen M."/>
            <person name="Studholme D.J."/>
        </authorList>
    </citation>
    <scope>NUCLEOTIDE SEQUENCE [LARGE SCALE GENOMIC DNA]</scope>
    <source>
        <strain evidence="3 4">NJM0002</strain>
    </source>
</reference>
<sequence>DPRESAGEALTIADAKGEAWMFHILPDDSGASAVWVAQRVPDTHITVVANEFMIHQVNLADTDNFMGSTNMHEIAERNGFWNPATGPFDFTVAQPLAAADLMRYHRDHYENTPFDLTQGRAAGPYGNPNRYGVGSNRNGGHFERAISIYDATYTFVASIHPTNVNLGFLWFGPYAPHATIYVPIFVRTADVPAEVGRGSLRQFNSSSLFWANLAVGNYASLWYKFTRPVMADTQRRVEDVAVAGALRCCVTHAAIHAIVWSHAVDTELAVVYDEAALAKEGDVGVTSVLTRASNKFASTGLAAATALFQDLLTRFHDGTVVIKSTEHSFSVQYMGYPTWWLDSVGYYNSTQTGLDDSPCNVYVSGGILAAFCVLVVGAMAAGFILGQRASIKQKRGYAFIQ</sequence>
<dbReference type="PANTHER" id="PTHR12994:SF17">
    <property type="entry name" value="LD30995P"/>
    <property type="match status" value="1"/>
</dbReference>
<protein>
    <recommendedName>
        <fullName evidence="5">Peptidase</fullName>
    </recommendedName>
</protein>
<dbReference type="GO" id="GO:0016805">
    <property type="term" value="F:dipeptidase activity"/>
    <property type="evidence" value="ECO:0007669"/>
    <property type="project" value="InterPro"/>
</dbReference>